<gene>
    <name evidence="3" type="ORF">Acy02nite_90630</name>
</gene>
<comment type="similarity">
    <text evidence="1">Belongs to the barstar family.</text>
</comment>
<reference evidence="3" key="1">
    <citation type="submission" date="2021-01" db="EMBL/GenBank/DDBJ databases">
        <title>Whole genome shotgun sequence of Actinoplanes cyaneus NBRC 14990.</title>
        <authorList>
            <person name="Komaki H."/>
            <person name="Tamura T."/>
        </authorList>
    </citation>
    <scope>NUCLEOTIDE SEQUENCE</scope>
    <source>
        <strain evidence="3">NBRC 14990</strain>
    </source>
</reference>
<evidence type="ECO:0000313" key="3">
    <source>
        <dbReference type="EMBL" id="GID71182.1"/>
    </source>
</evidence>
<accession>A0A919M9T1</accession>
<dbReference type="RefSeq" id="WP_203756023.1">
    <property type="nucleotide sequence ID" value="NZ_BAAAUC010000107.1"/>
</dbReference>
<dbReference type="Gene3D" id="3.30.370.10">
    <property type="entry name" value="Barstar-like"/>
    <property type="match status" value="1"/>
</dbReference>
<dbReference type="InterPro" id="IPR035905">
    <property type="entry name" value="Barstar-like_sf"/>
</dbReference>
<feature type="domain" description="Barstar (barnase inhibitor)" evidence="2">
    <location>
        <begin position="42"/>
        <end position="122"/>
    </location>
</feature>
<comment type="caution">
    <text evidence="3">The sequence shown here is derived from an EMBL/GenBank/DDBJ whole genome shotgun (WGS) entry which is preliminary data.</text>
</comment>
<evidence type="ECO:0000259" key="2">
    <source>
        <dbReference type="Pfam" id="PF01337"/>
    </source>
</evidence>
<dbReference type="AlphaFoldDB" id="A0A919M9T1"/>
<dbReference type="EMBL" id="BOMH01000103">
    <property type="protein sequence ID" value="GID71182.1"/>
    <property type="molecule type" value="Genomic_DNA"/>
</dbReference>
<sequence length="182" mass="20572">MIKSFASFDLKAPVEPWVVIAQAGDQLVRDQVRELAPGGVIRELDSMKMTDVAGLFAEFAEKLSFPSYFGHNWYGLVDCLDDLHGSWHGKRSVVVVVEDADDLVEKEFFPLFIALLCEAAERANLSLDADNLPRSRPPFPLHFVFFLARFDMREIAGLLSLRDDLLIRESDGRLLVWSELSD</sequence>
<organism evidence="3 4">
    <name type="scientific">Actinoplanes cyaneus</name>
    <dbReference type="NCBI Taxonomy" id="52696"/>
    <lineage>
        <taxon>Bacteria</taxon>
        <taxon>Bacillati</taxon>
        <taxon>Actinomycetota</taxon>
        <taxon>Actinomycetes</taxon>
        <taxon>Micromonosporales</taxon>
        <taxon>Micromonosporaceae</taxon>
        <taxon>Actinoplanes</taxon>
    </lineage>
</organism>
<dbReference type="InterPro" id="IPR000468">
    <property type="entry name" value="Barstar"/>
</dbReference>
<evidence type="ECO:0000256" key="1">
    <source>
        <dbReference type="ARBA" id="ARBA00006845"/>
    </source>
</evidence>
<dbReference type="SUPFAM" id="SSF52038">
    <property type="entry name" value="Barstar-related"/>
    <property type="match status" value="1"/>
</dbReference>
<keyword evidence="4" id="KW-1185">Reference proteome</keyword>
<evidence type="ECO:0000313" key="4">
    <source>
        <dbReference type="Proteomes" id="UP000619479"/>
    </source>
</evidence>
<proteinExistence type="inferred from homology"/>
<dbReference type="Pfam" id="PF01337">
    <property type="entry name" value="Barstar"/>
    <property type="match status" value="1"/>
</dbReference>
<name>A0A919M9T1_9ACTN</name>
<dbReference type="Proteomes" id="UP000619479">
    <property type="component" value="Unassembled WGS sequence"/>
</dbReference>
<protein>
    <recommendedName>
        <fullName evidence="2">Barstar (barnase inhibitor) domain-containing protein</fullName>
    </recommendedName>
</protein>